<dbReference type="InterPro" id="IPR014729">
    <property type="entry name" value="Rossmann-like_a/b/a_fold"/>
</dbReference>
<evidence type="ECO:0008006" key="3">
    <source>
        <dbReference type="Google" id="ProtNLM"/>
    </source>
</evidence>
<comment type="caution">
    <text evidence="1">The sequence shown here is derived from an EMBL/GenBank/DDBJ whole genome shotgun (WGS) entry which is preliminary data.</text>
</comment>
<dbReference type="EMBL" id="JAVDYC010000001">
    <property type="protein sequence ID" value="MDR7322330.1"/>
    <property type="molecule type" value="Genomic_DNA"/>
</dbReference>
<keyword evidence="2" id="KW-1185">Reference proteome</keyword>
<evidence type="ECO:0000313" key="2">
    <source>
        <dbReference type="Proteomes" id="UP001183629"/>
    </source>
</evidence>
<dbReference type="Proteomes" id="UP001183629">
    <property type="component" value="Unassembled WGS sequence"/>
</dbReference>
<dbReference type="Gene3D" id="3.40.50.620">
    <property type="entry name" value="HUPs"/>
    <property type="match status" value="1"/>
</dbReference>
<reference evidence="1 2" key="1">
    <citation type="submission" date="2023-07" db="EMBL/GenBank/DDBJ databases">
        <title>Sequencing the genomes of 1000 actinobacteria strains.</title>
        <authorList>
            <person name="Klenk H.-P."/>
        </authorList>
    </citation>
    <scope>NUCLEOTIDE SEQUENCE [LARGE SCALE GENOMIC DNA]</scope>
    <source>
        <strain evidence="1 2">DSM 44711</strain>
    </source>
</reference>
<protein>
    <recommendedName>
        <fullName evidence="3">7-cyano-7-deazaguanine synthase</fullName>
    </recommendedName>
</protein>
<sequence>MAEEILPFTGDPDSVVHAAERARASASPLILIGPAEVADGHSRRVRELFAAVESRATRPVRLRHGAYDGGVAPAHVLRALELPPGMDPPPAGTVNPYLLATSGEVFRRGLRAGLPAPVLTRTISCTRAPCPSTAQCGHCAACLTRRAGLLAALGRDNTPYLSDAWNVADHDDTLRDHEAIRAWLRRDLMDVELRIPVTAPTDTSVERLRAAAEQGRIELRRMFDTGGDRRSEPSAA</sequence>
<proteinExistence type="predicted"/>
<gene>
    <name evidence="1" type="ORF">J2S44_002580</name>
</gene>
<accession>A0AAE4CRT7</accession>
<dbReference type="RefSeq" id="WP_310412534.1">
    <property type="nucleotide sequence ID" value="NZ_JAVDYC010000001.1"/>
</dbReference>
<organism evidence="1 2">
    <name type="scientific">Catenuloplanes niger</name>
    <dbReference type="NCBI Taxonomy" id="587534"/>
    <lineage>
        <taxon>Bacteria</taxon>
        <taxon>Bacillati</taxon>
        <taxon>Actinomycetota</taxon>
        <taxon>Actinomycetes</taxon>
        <taxon>Micromonosporales</taxon>
        <taxon>Micromonosporaceae</taxon>
        <taxon>Catenuloplanes</taxon>
    </lineage>
</organism>
<dbReference type="AlphaFoldDB" id="A0AAE4CRT7"/>
<name>A0AAE4CRT7_9ACTN</name>
<evidence type="ECO:0000313" key="1">
    <source>
        <dbReference type="EMBL" id="MDR7322330.1"/>
    </source>
</evidence>